<dbReference type="AlphaFoldDB" id="A0A8K0K8J9"/>
<keyword evidence="3" id="KW-1185">Reference proteome</keyword>
<protein>
    <recommendedName>
        <fullName evidence="1">PiggyBac transposable element-derived protein domain-containing protein</fullName>
    </recommendedName>
</protein>
<dbReference type="Proteomes" id="UP000792457">
    <property type="component" value="Unassembled WGS sequence"/>
</dbReference>
<reference evidence="2" key="2">
    <citation type="submission" date="2017-10" db="EMBL/GenBank/DDBJ databases">
        <title>Ladona fulva Genome sequencing and assembly.</title>
        <authorList>
            <person name="Murali S."/>
            <person name="Richards S."/>
            <person name="Bandaranaike D."/>
            <person name="Bellair M."/>
            <person name="Blankenburg K."/>
            <person name="Chao H."/>
            <person name="Dinh H."/>
            <person name="Doddapaneni H."/>
            <person name="Dugan-Rocha S."/>
            <person name="Elkadiri S."/>
            <person name="Gnanaolivu R."/>
            <person name="Hernandez B."/>
            <person name="Skinner E."/>
            <person name="Javaid M."/>
            <person name="Lee S."/>
            <person name="Li M."/>
            <person name="Ming W."/>
            <person name="Munidasa M."/>
            <person name="Muniz J."/>
            <person name="Nguyen L."/>
            <person name="Hughes D."/>
            <person name="Osuji N."/>
            <person name="Pu L.-L."/>
            <person name="Puazo M."/>
            <person name="Qu C."/>
            <person name="Quiroz J."/>
            <person name="Raj R."/>
            <person name="Weissenberger G."/>
            <person name="Xin Y."/>
            <person name="Zou X."/>
            <person name="Han Y."/>
            <person name="Worley K."/>
            <person name="Muzny D."/>
            <person name="Gibbs R."/>
        </authorList>
    </citation>
    <scope>NUCLEOTIDE SEQUENCE</scope>
    <source>
        <strain evidence="2">Sampled in the wild</strain>
    </source>
</reference>
<dbReference type="Pfam" id="PF13843">
    <property type="entry name" value="DDE_Tnp_1_7"/>
    <property type="match status" value="1"/>
</dbReference>
<dbReference type="EMBL" id="KZ308433">
    <property type="protein sequence ID" value="KAG8229529.1"/>
    <property type="molecule type" value="Genomic_DNA"/>
</dbReference>
<comment type="caution">
    <text evidence="2">The sequence shown here is derived from an EMBL/GenBank/DDBJ whole genome shotgun (WGS) entry which is preliminary data.</text>
</comment>
<reference evidence="2" key="1">
    <citation type="submission" date="2013-04" db="EMBL/GenBank/DDBJ databases">
        <authorList>
            <person name="Qu J."/>
            <person name="Murali S.C."/>
            <person name="Bandaranaike D."/>
            <person name="Bellair M."/>
            <person name="Blankenburg K."/>
            <person name="Chao H."/>
            <person name="Dinh H."/>
            <person name="Doddapaneni H."/>
            <person name="Downs B."/>
            <person name="Dugan-Rocha S."/>
            <person name="Elkadiri S."/>
            <person name="Gnanaolivu R.D."/>
            <person name="Hernandez B."/>
            <person name="Javaid M."/>
            <person name="Jayaseelan J.C."/>
            <person name="Lee S."/>
            <person name="Li M."/>
            <person name="Ming W."/>
            <person name="Munidasa M."/>
            <person name="Muniz J."/>
            <person name="Nguyen L."/>
            <person name="Ongeri F."/>
            <person name="Osuji N."/>
            <person name="Pu L.-L."/>
            <person name="Puazo M."/>
            <person name="Qu C."/>
            <person name="Quiroz J."/>
            <person name="Raj R."/>
            <person name="Weissenberger G."/>
            <person name="Xin Y."/>
            <person name="Zou X."/>
            <person name="Han Y."/>
            <person name="Richards S."/>
            <person name="Worley K."/>
            <person name="Muzny D."/>
            <person name="Gibbs R."/>
        </authorList>
    </citation>
    <scope>NUCLEOTIDE SEQUENCE</scope>
    <source>
        <strain evidence="2">Sampled in the wild</strain>
    </source>
</reference>
<feature type="domain" description="PiggyBac transposable element-derived protein" evidence="1">
    <location>
        <begin position="13"/>
        <end position="199"/>
    </location>
</feature>
<gene>
    <name evidence="2" type="ORF">J437_LFUL004935</name>
</gene>
<dbReference type="InterPro" id="IPR029526">
    <property type="entry name" value="PGBD"/>
</dbReference>
<dbReference type="PANTHER" id="PTHR46599">
    <property type="entry name" value="PIGGYBAC TRANSPOSABLE ELEMENT-DERIVED PROTEIN 4"/>
    <property type="match status" value="1"/>
</dbReference>
<name>A0A8K0K8J9_LADFU</name>
<evidence type="ECO:0000259" key="1">
    <source>
        <dbReference type="Pfam" id="PF13843"/>
    </source>
</evidence>
<evidence type="ECO:0000313" key="2">
    <source>
        <dbReference type="EMBL" id="KAG8229529.1"/>
    </source>
</evidence>
<dbReference type="OrthoDB" id="123207at2759"/>
<proteinExistence type="predicted"/>
<accession>A0A8K0K8J9</accession>
<sequence>MIYYKKSLAVMDTFHQKYNPVRELVIDEAMVALNGCHYRKQYMKGKPTKWGFKIWILAWGNVYLGKKEKRNKDVLLGNQVVMNLLEKQLGLNHHNTLYDTKTYACATTRPTRKDWPTELKLPKKLKLKRGESKSLQRGKVTATVWHDNRNICMLSTNCDPNTSVSVSRKTGIENKQIKIPCPRSVMLYTKFMDGVDRAD</sequence>
<organism evidence="2 3">
    <name type="scientific">Ladona fulva</name>
    <name type="common">Scarce chaser dragonfly</name>
    <name type="synonym">Libellula fulva</name>
    <dbReference type="NCBI Taxonomy" id="123851"/>
    <lineage>
        <taxon>Eukaryota</taxon>
        <taxon>Metazoa</taxon>
        <taxon>Ecdysozoa</taxon>
        <taxon>Arthropoda</taxon>
        <taxon>Hexapoda</taxon>
        <taxon>Insecta</taxon>
        <taxon>Pterygota</taxon>
        <taxon>Palaeoptera</taxon>
        <taxon>Odonata</taxon>
        <taxon>Epiprocta</taxon>
        <taxon>Anisoptera</taxon>
        <taxon>Libelluloidea</taxon>
        <taxon>Libellulidae</taxon>
        <taxon>Ladona</taxon>
    </lineage>
</organism>
<evidence type="ECO:0000313" key="3">
    <source>
        <dbReference type="Proteomes" id="UP000792457"/>
    </source>
</evidence>
<dbReference type="PANTHER" id="PTHR46599:SF2">
    <property type="entry name" value="PIGGYBAC TRANSPOSABLE ELEMENT-DERIVED PROTEIN 4-LIKE"/>
    <property type="match status" value="1"/>
</dbReference>